<dbReference type="InterPro" id="IPR006214">
    <property type="entry name" value="Bax_inhibitor_1-related"/>
</dbReference>
<evidence type="ECO:0000313" key="6">
    <source>
        <dbReference type="EMBL" id="AAM00796.1"/>
    </source>
</evidence>
<sequence length="287" mass="31180">MPPDHAEEMAAETPLLVRGGPGVLMISAMTASDVHRFLVCTRVYSTVAMQATCTFLLCLGMVLAFPHLESTVFLCCTGFMPPLSLAVPTVCLAVLHSKYEDRPPSATVLTIYSVVTTLSVVVASACSSSVMVVGAGVLACILFAICTAVACLGGMDRRRWQVIVSLYLLSVAVLLMGIYVQPMSLGGRLFLGYYVTALGFMLAVTAFDTSRLFDVSWREADLLALCLYENFAYLYLLLLILFTTQDSHDKLVAWMAWMSRSTGLEQSSAAGCDLLRAIRRNLTRLLA</sequence>
<reference evidence="6 7" key="1">
    <citation type="journal article" date="2003" name="J. Gen. Virol.">
        <title>The human cytomegalovirus genome revisited: comparison with the chimpanzee cytomegalovirus genome.</title>
        <authorList>
            <person name="Davison A.J."/>
            <person name="Dolan A."/>
            <person name="Akter P."/>
            <person name="Addison C."/>
            <person name="Dargan D.J."/>
            <person name="Alcendor D.J."/>
            <person name="McGeoch D.J."/>
            <person name="Hayward G.S."/>
        </authorList>
    </citation>
    <scope>NUCLEOTIDE SEQUENCE [LARGE SCALE GENOMIC DNA]</scope>
    <source>
        <strain evidence="6">Heberling</strain>
    </source>
</reference>
<keyword evidence="7" id="KW-1185">Reference proteome</keyword>
<feature type="transmembrane region" description="Helical" evidence="5">
    <location>
        <begin position="43"/>
        <end position="65"/>
    </location>
</feature>
<comment type="subcellular location">
    <subcellularLocation>
        <location evidence="1">Membrane</location>
        <topology evidence="1">Multi-pass membrane protein</topology>
    </subcellularLocation>
</comment>
<evidence type="ECO:0000256" key="3">
    <source>
        <dbReference type="ARBA" id="ARBA00022989"/>
    </source>
</evidence>
<organism evidence="6 7">
    <name type="scientific">Panine betaherpesvirus 2</name>
    <name type="common">Chimpanzee cytomegalovirus</name>
    <dbReference type="NCBI Taxonomy" id="188763"/>
    <lineage>
        <taxon>Viruses</taxon>
        <taxon>Duplodnaviria</taxon>
        <taxon>Heunggongvirae</taxon>
        <taxon>Peploviricota</taxon>
        <taxon>Herviviricetes</taxon>
        <taxon>Herpesvirales</taxon>
        <taxon>Orthoherpesviridae</taxon>
        <taxon>Betaherpesvirinae</taxon>
        <taxon>Cytomegalovirus</taxon>
        <taxon>Cytomegalovirus paninebeta2</taxon>
    </lineage>
</organism>
<feature type="transmembrane region" description="Helical" evidence="5">
    <location>
        <begin position="131"/>
        <end position="153"/>
    </location>
</feature>
<proteinExistence type="predicted"/>
<keyword evidence="4 5" id="KW-0472">Membrane</keyword>
<keyword evidence="3 5" id="KW-1133">Transmembrane helix</keyword>
<evidence type="ECO:0000256" key="2">
    <source>
        <dbReference type="ARBA" id="ARBA00022692"/>
    </source>
</evidence>
<name>Q8QRU2_9BETA</name>
<dbReference type="Proteomes" id="UP000099188">
    <property type="component" value="Segment"/>
</dbReference>
<feature type="transmembrane region" description="Helical" evidence="5">
    <location>
        <begin position="222"/>
        <end position="242"/>
    </location>
</feature>
<dbReference type="GeneID" id="935533"/>
<dbReference type="Pfam" id="PF01027">
    <property type="entry name" value="Bax1-I"/>
    <property type="match status" value="1"/>
</dbReference>
<dbReference type="KEGG" id="vg:935533"/>
<feature type="transmembrane region" description="Helical" evidence="5">
    <location>
        <begin position="191"/>
        <end position="210"/>
    </location>
</feature>
<dbReference type="OrthoDB" id="31431at10239"/>
<protein>
    <submittedName>
        <fullName evidence="6">Membrane protein US17</fullName>
    </submittedName>
</protein>
<accession>Q8QRU2</accession>
<dbReference type="RefSeq" id="NP_612790.1">
    <property type="nucleotide sequence ID" value="NC_003521.1"/>
</dbReference>
<evidence type="ECO:0000256" key="5">
    <source>
        <dbReference type="SAM" id="Phobius"/>
    </source>
</evidence>
<evidence type="ECO:0000256" key="1">
    <source>
        <dbReference type="ARBA" id="ARBA00004141"/>
    </source>
</evidence>
<dbReference type="GO" id="GO:0016020">
    <property type="term" value="C:membrane"/>
    <property type="evidence" value="ECO:0007669"/>
    <property type="project" value="UniProtKB-SubCell"/>
</dbReference>
<gene>
    <name evidence="6" type="primary">US17</name>
    <name evidence="6" type="ORF">CCMVgp148</name>
</gene>
<feature type="transmembrane region" description="Helical" evidence="5">
    <location>
        <begin position="160"/>
        <end position="179"/>
    </location>
</feature>
<feature type="transmembrane region" description="Helical" evidence="5">
    <location>
        <begin position="107"/>
        <end position="125"/>
    </location>
</feature>
<keyword evidence="2 5" id="KW-0812">Transmembrane</keyword>
<feature type="transmembrane region" description="Helical" evidence="5">
    <location>
        <begin position="71"/>
        <end position="95"/>
    </location>
</feature>
<evidence type="ECO:0000313" key="7">
    <source>
        <dbReference type="Proteomes" id="UP000099188"/>
    </source>
</evidence>
<dbReference type="EMBL" id="AF480884">
    <property type="protein sequence ID" value="AAM00796.1"/>
    <property type="molecule type" value="Genomic_DNA"/>
</dbReference>
<evidence type="ECO:0000256" key="4">
    <source>
        <dbReference type="ARBA" id="ARBA00023136"/>
    </source>
</evidence>